<evidence type="ECO:0000259" key="1">
    <source>
        <dbReference type="Pfam" id="PF01494"/>
    </source>
</evidence>
<feature type="domain" description="FAD-binding" evidence="1">
    <location>
        <begin position="10"/>
        <end position="332"/>
    </location>
</feature>
<dbReference type="Proteomes" id="UP001061999">
    <property type="component" value="Unassembled WGS sequence"/>
</dbReference>
<dbReference type="InterPro" id="IPR036188">
    <property type="entry name" value="FAD/NAD-bd_sf"/>
</dbReference>
<dbReference type="InterPro" id="IPR002938">
    <property type="entry name" value="FAD-bd"/>
</dbReference>
<dbReference type="PANTHER" id="PTHR43747:SF1">
    <property type="entry name" value="SLR1998 PROTEIN"/>
    <property type="match status" value="1"/>
</dbReference>
<sequence>MSTVEMERRQVVVIGAGPSGAIAAALLKRKGHDVLVIERQHFPRFSIGESLLSHCLDFVEEAGMLDAVNAAGFQRKNGAAFSWGERYSAFDFGDTFSEGKPTTFQVQRADFDKLLADQAAMQGVEIRYGQAIANVDFSLAKPQLGVQREDGSEYRVEADFVLDASGYGRVLPRLLDLEAPSNFPVRQAVFTHVEDRIDSPTFDREKILITTHPTKRDVWFWTIPFSGGRCSVGVVAAEEHFEGRTDDLDACLRGFIDETPSLAGVLENAVWDTPARTIGGYSANVKTLHGPGFALLGNAAEFLDPVFSSGVTIAMRSASMAADVLHRQLQGEPVDWQSEFAEPLKRGVDTFRCYVEGWYAGTFQDVIFYTEGSDDIRRMISSILAGYAWDQRNPFVSEPKRRLRMLSEICASPAPSQQT</sequence>
<reference evidence="2" key="1">
    <citation type="submission" date="2022-07" db="EMBL/GenBank/DDBJ databases">
        <title>Pseudomonas agronomica sp. nov.: a novel bacterium with biotechnological application in the synthesis of biofertilizers from valorized agricultural residues.</title>
        <authorList>
            <person name="Robas M."/>
            <person name="Fernandez V.M."/>
            <person name="Luna L."/>
            <person name="Provanza A."/>
            <person name="Jimenez P.A."/>
        </authorList>
    </citation>
    <scope>NUCLEOTIDE SEQUENCE</scope>
    <source>
        <strain evidence="2">SAICEU22T</strain>
    </source>
</reference>
<keyword evidence="3" id="KW-1185">Reference proteome</keyword>
<evidence type="ECO:0000313" key="3">
    <source>
        <dbReference type="Proteomes" id="UP001061999"/>
    </source>
</evidence>
<gene>
    <name evidence="2" type="ORF">OC610_10685</name>
</gene>
<accession>A0ABT3F762</accession>
<dbReference type="SUPFAM" id="SSF51905">
    <property type="entry name" value="FAD/NAD(P)-binding domain"/>
    <property type="match status" value="1"/>
</dbReference>
<dbReference type="EMBL" id="JAOSHO010000107">
    <property type="protein sequence ID" value="MCW1244872.1"/>
    <property type="molecule type" value="Genomic_DNA"/>
</dbReference>
<comment type="caution">
    <text evidence="2">The sequence shown here is derived from an EMBL/GenBank/DDBJ whole genome shotgun (WGS) entry which is preliminary data.</text>
</comment>
<dbReference type="InterPro" id="IPR050816">
    <property type="entry name" value="Flavin-dep_Halogenase_NPB"/>
</dbReference>
<protein>
    <submittedName>
        <fullName evidence="2">Tryptophan 7-halogenase</fullName>
    </submittedName>
</protein>
<name>A0ABT3F762_9PSED</name>
<dbReference type="RefSeq" id="WP_264427750.1">
    <property type="nucleotide sequence ID" value="NZ_JAOSHO010000107.1"/>
</dbReference>
<evidence type="ECO:0000313" key="2">
    <source>
        <dbReference type="EMBL" id="MCW1244872.1"/>
    </source>
</evidence>
<dbReference type="Gene3D" id="3.50.50.60">
    <property type="entry name" value="FAD/NAD(P)-binding domain"/>
    <property type="match status" value="1"/>
</dbReference>
<dbReference type="PANTHER" id="PTHR43747">
    <property type="entry name" value="FAD-BINDING PROTEIN"/>
    <property type="match status" value="1"/>
</dbReference>
<dbReference type="Pfam" id="PF01494">
    <property type="entry name" value="FAD_binding_3"/>
    <property type="match status" value="1"/>
</dbReference>
<organism evidence="2 3">
    <name type="scientific">Pseudomonas agronomica</name>
    <dbReference type="NCBI Taxonomy" id="2979328"/>
    <lineage>
        <taxon>Bacteria</taxon>
        <taxon>Pseudomonadati</taxon>
        <taxon>Pseudomonadota</taxon>
        <taxon>Gammaproteobacteria</taxon>
        <taxon>Pseudomonadales</taxon>
        <taxon>Pseudomonadaceae</taxon>
        <taxon>Pseudomonas</taxon>
    </lineage>
</organism>
<proteinExistence type="predicted"/>